<keyword evidence="5" id="KW-1185">Reference proteome</keyword>
<dbReference type="EMBL" id="CP102480">
    <property type="protein sequence ID" value="UUX51745.1"/>
    <property type="molecule type" value="Genomic_DNA"/>
</dbReference>
<dbReference type="SUPFAM" id="SSF56529">
    <property type="entry name" value="FAH"/>
    <property type="match status" value="1"/>
</dbReference>
<comment type="similarity">
    <text evidence="1">Belongs to the FAH family.</text>
</comment>
<reference evidence="4" key="1">
    <citation type="submission" date="2022-08" db="EMBL/GenBank/DDBJ databases">
        <title>Nisaea acidiphila sp. nov., isolated from a marine algal debris and emended description of the genus Nisaea Urios et al. 2008.</title>
        <authorList>
            <person name="Kwon K."/>
        </authorList>
    </citation>
    <scope>NUCLEOTIDE SEQUENCE</scope>
    <source>
        <strain evidence="4">MEBiC11861</strain>
    </source>
</reference>
<keyword evidence="4" id="KW-0378">Hydrolase</keyword>
<dbReference type="InterPro" id="IPR051121">
    <property type="entry name" value="FAH"/>
</dbReference>
<evidence type="ECO:0000313" key="5">
    <source>
        <dbReference type="Proteomes" id="UP001060336"/>
    </source>
</evidence>
<dbReference type="PANTHER" id="PTHR42796:SF4">
    <property type="entry name" value="FUMARYLACETOACETATE HYDROLASE DOMAIN-CONTAINING PROTEIN 2A"/>
    <property type="match status" value="1"/>
</dbReference>
<evidence type="ECO:0000259" key="3">
    <source>
        <dbReference type="Pfam" id="PF01557"/>
    </source>
</evidence>
<dbReference type="InterPro" id="IPR036663">
    <property type="entry name" value="Fumarylacetoacetase_C_sf"/>
</dbReference>
<evidence type="ECO:0000256" key="1">
    <source>
        <dbReference type="ARBA" id="ARBA00010211"/>
    </source>
</evidence>
<dbReference type="Gene3D" id="3.90.850.10">
    <property type="entry name" value="Fumarylacetoacetase-like, C-terminal domain"/>
    <property type="match status" value="1"/>
</dbReference>
<dbReference type="Pfam" id="PF01557">
    <property type="entry name" value="FAA_hydrolase"/>
    <property type="match status" value="1"/>
</dbReference>
<dbReference type="FunFam" id="3.90.850.10:FF:000008">
    <property type="entry name" value="FAA hydrolase family protein"/>
    <property type="match status" value="1"/>
</dbReference>
<proteinExistence type="inferred from homology"/>
<dbReference type="KEGG" id="naci:NUH88_08590"/>
<dbReference type="GO" id="GO:0044281">
    <property type="term" value="P:small molecule metabolic process"/>
    <property type="evidence" value="ECO:0007669"/>
    <property type="project" value="UniProtKB-ARBA"/>
</dbReference>
<dbReference type="Proteomes" id="UP001060336">
    <property type="component" value="Chromosome"/>
</dbReference>
<dbReference type="GO" id="GO:0016787">
    <property type="term" value="F:hydrolase activity"/>
    <property type="evidence" value="ECO:0007669"/>
    <property type="project" value="UniProtKB-KW"/>
</dbReference>
<dbReference type="GO" id="GO:0046872">
    <property type="term" value="F:metal ion binding"/>
    <property type="evidence" value="ECO:0007669"/>
    <property type="project" value="UniProtKB-KW"/>
</dbReference>
<keyword evidence="2" id="KW-0479">Metal-binding</keyword>
<sequence>MRFASFNLNGKATWGLATDSGLHPVDAATEERFPTLRSAIAADALASVGAALAGTAAAVTADEADFLPLIPDPDKILCIGLNYEAHRIEGGWPVVEHPTIFLRLPNSQIGHRQPMIRPKVSETLDYEAELAVVIGKGGRYISEAGAMDHVAGYACYNEGSVREWQRHTQQFTPGKNFIGTGAFGPWLVTPDEIDDLGELVMEARLNGEVMQHTKLDDLIFPIPRLIEYISTFTELVPGDVIVTGTPGGVGGRREPPVWMKPGDEIVVEIDKIGLLSNPVVAET</sequence>
<evidence type="ECO:0000313" key="4">
    <source>
        <dbReference type="EMBL" id="UUX51745.1"/>
    </source>
</evidence>
<gene>
    <name evidence="4" type="ORF">NUH88_08590</name>
</gene>
<name>A0A9J7AZ91_9PROT</name>
<protein>
    <submittedName>
        <fullName evidence="4">Fumarylacetoacetate hydrolase family protein</fullName>
    </submittedName>
</protein>
<dbReference type="RefSeq" id="WP_257771411.1">
    <property type="nucleotide sequence ID" value="NZ_CP102480.1"/>
</dbReference>
<accession>A0A9J7AZ91</accession>
<dbReference type="InterPro" id="IPR011234">
    <property type="entry name" value="Fumarylacetoacetase-like_C"/>
</dbReference>
<dbReference type="AlphaFoldDB" id="A0A9J7AZ91"/>
<dbReference type="PANTHER" id="PTHR42796">
    <property type="entry name" value="FUMARYLACETOACETATE HYDROLASE DOMAIN-CONTAINING PROTEIN 2A-RELATED"/>
    <property type="match status" value="1"/>
</dbReference>
<feature type="domain" description="Fumarylacetoacetase-like C-terminal" evidence="3">
    <location>
        <begin position="75"/>
        <end position="280"/>
    </location>
</feature>
<organism evidence="4 5">
    <name type="scientific">Nisaea acidiphila</name>
    <dbReference type="NCBI Taxonomy" id="1862145"/>
    <lineage>
        <taxon>Bacteria</taxon>
        <taxon>Pseudomonadati</taxon>
        <taxon>Pseudomonadota</taxon>
        <taxon>Alphaproteobacteria</taxon>
        <taxon>Rhodospirillales</taxon>
        <taxon>Thalassobaculaceae</taxon>
        <taxon>Nisaea</taxon>
    </lineage>
</organism>
<evidence type="ECO:0000256" key="2">
    <source>
        <dbReference type="ARBA" id="ARBA00022723"/>
    </source>
</evidence>